<feature type="domain" description="ABC transporter" evidence="8">
    <location>
        <begin position="1"/>
        <end position="211"/>
    </location>
</feature>
<dbReference type="InterPro" id="IPR027417">
    <property type="entry name" value="P-loop_NTPase"/>
</dbReference>
<keyword evidence="5" id="KW-0067">ATP-binding</keyword>
<dbReference type="GO" id="GO:0140359">
    <property type="term" value="F:ABC-type transporter activity"/>
    <property type="evidence" value="ECO:0007669"/>
    <property type="project" value="InterPro"/>
</dbReference>
<evidence type="ECO:0000313" key="9">
    <source>
        <dbReference type="EMBL" id="CAD8895503.1"/>
    </source>
</evidence>
<dbReference type="GO" id="GO:0005524">
    <property type="term" value="F:ATP binding"/>
    <property type="evidence" value="ECO:0007669"/>
    <property type="project" value="UniProtKB-KW"/>
</dbReference>
<reference evidence="9" key="1">
    <citation type="submission" date="2021-01" db="EMBL/GenBank/DDBJ databases">
        <authorList>
            <person name="Corre E."/>
            <person name="Pelletier E."/>
            <person name="Niang G."/>
            <person name="Scheremetjew M."/>
            <person name="Finn R."/>
            <person name="Kale V."/>
            <person name="Holt S."/>
            <person name="Cochrane G."/>
            <person name="Meng A."/>
            <person name="Brown T."/>
            <person name="Cohen L."/>
        </authorList>
    </citation>
    <scope>NUCLEOTIDE SEQUENCE</scope>
    <source>
        <strain evidence="9">308</strain>
    </source>
</reference>
<comment type="subcellular location">
    <subcellularLocation>
        <location evidence="1">Membrane</location>
        <topology evidence="1">Multi-pass membrane protein</topology>
    </subcellularLocation>
</comment>
<keyword evidence="4" id="KW-0547">Nucleotide-binding</keyword>
<organism evidence="9">
    <name type="scientific">Corethron hystrix</name>
    <dbReference type="NCBI Taxonomy" id="216773"/>
    <lineage>
        <taxon>Eukaryota</taxon>
        <taxon>Sar</taxon>
        <taxon>Stramenopiles</taxon>
        <taxon>Ochrophyta</taxon>
        <taxon>Bacillariophyta</taxon>
        <taxon>Coscinodiscophyceae</taxon>
        <taxon>Corethrophycidae</taxon>
        <taxon>Corethrales</taxon>
        <taxon>Corethraceae</taxon>
        <taxon>Corethron</taxon>
    </lineage>
</organism>
<dbReference type="InterPro" id="IPR013525">
    <property type="entry name" value="ABC2_TM"/>
</dbReference>
<keyword evidence="2" id="KW-0813">Transport</keyword>
<proteinExistence type="predicted"/>
<dbReference type="PANTHER" id="PTHR48041">
    <property type="entry name" value="ABC TRANSPORTER G FAMILY MEMBER 28"/>
    <property type="match status" value="1"/>
</dbReference>
<evidence type="ECO:0000256" key="1">
    <source>
        <dbReference type="ARBA" id="ARBA00004141"/>
    </source>
</evidence>
<evidence type="ECO:0000256" key="5">
    <source>
        <dbReference type="ARBA" id="ARBA00022840"/>
    </source>
</evidence>
<dbReference type="SMART" id="SM00382">
    <property type="entry name" value="AAA"/>
    <property type="match status" value="1"/>
</dbReference>
<dbReference type="Pfam" id="PF19055">
    <property type="entry name" value="ABC2_membrane_7"/>
    <property type="match status" value="1"/>
</dbReference>
<dbReference type="Pfam" id="PF00005">
    <property type="entry name" value="ABC_tran"/>
    <property type="match status" value="1"/>
</dbReference>
<keyword evidence="7" id="KW-0472">Membrane</keyword>
<evidence type="ECO:0000256" key="2">
    <source>
        <dbReference type="ARBA" id="ARBA00022448"/>
    </source>
</evidence>
<dbReference type="PANTHER" id="PTHR48041:SF41">
    <property type="entry name" value="ABC TRANSPORTER G FAMILY"/>
    <property type="match status" value="1"/>
</dbReference>
<sequence length="564" mass="60894">MGPSGAGKTTALLAVAGRIKDDPRLAVSGERYLDGAPITGDSQIPAAFVAQEDNFFPFMTVRETLDFRVQLRLGSKLGRAARNDVVERLMDSFNLKKSAETIVGNAKVRGISGGERKRLSIACEMISSPPMIVLDEPTSGLDSYQATQVVATLRQMANDGKTVIAVVHQPSQVIFSMFDDLLLLAEGSLMYYGEVQNVRSHFDKLGYPCPAEVGTAEHIIDLVSNTQDGEASTERIGKIKAKAQAGAQQSVAPYHGKAGQVARRFSRRQRRPAAGIFRQFHLLLKRSFGDIFRAKTALTIKVVQQVMTALIYGGIYNLGTNQSSIQDRIGLLSLIAIGTTNLALAGNIRSFPKEKAVIIDEISSSLYSTFPYFVAKALSELPIIAGLSSIFGAILYPLVGLQPNKFLTFLGLGVLHSLASQSVGLLLGAASPSSDVALALLPPTIVLNIIFDGKNIAYENTPWPLRWIPKMGLIRWGFEGLALNEFDGLTFDAAGPHRGPAVRTGAQALERLGFDPGATVRRAAVSQGKIAAACWTLSFFILSATQQKFATMKKSDHGKKKKKE</sequence>
<dbReference type="Gene3D" id="3.40.50.300">
    <property type="entry name" value="P-loop containing nucleotide triphosphate hydrolases"/>
    <property type="match status" value="1"/>
</dbReference>
<accession>A0A7S1BR96</accession>
<dbReference type="InterPro" id="IPR050352">
    <property type="entry name" value="ABCG_transporters"/>
</dbReference>
<dbReference type="GO" id="GO:0016020">
    <property type="term" value="C:membrane"/>
    <property type="evidence" value="ECO:0007669"/>
    <property type="project" value="UniProtKB-SubCell"/>
</dbReference>
<dbReference type="InterPro" id="IPR003439">
    <property type="entry name" value="ABC_transporter-like_ATP-bd"/>
</dbReference>
<evidence type="ECO:0000256" key="4">
    <source>
        <dbReference type="ARBA" id="ARBA00022741"/>
    </source>
</evidence>
<dbReference type="EMBL" id="HBFR01031287">
    <property type="protein sequence ID" value="CAD8895503.1"/>
    <property type="molecule type" value="Transcribed_RNA"/>
</dbReference>
<evidence type="ECO:0000256" key="7">
    <source>
        <dbReference type="ARBA" id="ARBA00023136"/>
    </source>
</evidence>
<keyword evidence="6" id="KW-1133">Transmembrane helix</keyword>
<gene>
    <name evidence="9" type="ORF">CHYS00102_LOCUS22717</name>
</gene>
<keyword evidence="3" id="KW-0812">Transmembrane</keyword>
<evidence type="ECO:0000256" key="3">
    <source>
        <dbReference type="ARBA" id="ARBA00022692"/>
    </source>
</evidence>
<dbReference type="PROSITE" id="PS50893">
    <property type="entry name" value="ABC_TRANSPORTER_2"/>
    <property type="match status" value="1"/>
</dbReference>
<evidence type="ECO:0000259" key="8">
    <source>
        <dbReference type="PROSITE" id="PS50893"/>
    </source>
</evidence>
<dbReference type="GO" id="GO:0016887">
    <property type="term" value="F:ATP hydrolysis activity"/>
    <property type="evidence" value="ECO:0007669"/>
    <property type="project" value="InterPro"/>
</dbReference>
<dbReference type="PROSITE" id="PS00211">
    <property type="entry name" value="ABC_TRANSPORTER_1"/>
    <property type="match status" value="1"/>
</dbReference>
<dbReference type="InterPro" id="IPR003593">
    <property type="entry name" value="AAA+_ATPase"/>
</dbReference>
<evidence type="ECO:0000256" key="6">
    <source>
        <dbReference type="ARBA" id="ARBA00022989"/>
    </source>
</evidence>
<name>A0A7S1BR96_9STRA</name>
<dbReference type="InterPro" id="IPR043926">
    <property type="entry name" value="ABCG_dom"/>
</dbReference>
<dbReference type="Pfam" id="PF01061">
    <property type="entry name" value="ABC2_membrane"/>
    <property type="match status" value="1"/>
</dbReference>
<dbReference type="AlphaFoldDB" id="A0A7S1BR96"/>
<protein>
    <recommendedName>
        <fullName evidence="8">ABC transporter domain-containing protein</fullName>
    </recommendedName>
</protein>
<dbReference type="InterPro" id="IPR017871">
    <property type="entry name" value="ABC_transporter-like_CS"/>
</dbReference>
<dbReference type="SUPFAM" id="SSF52540">
    <property type="entry name" value="P-loop containing nucleoside triphosphate hydrolases"/>
    <property type="match status" value="1"/>
</dbReference>